<protein>
    <submittedName>
        <fullName evidence="9">NitT/TauT family transport system permease protein</fullName>
    </submittedName>
</protein>
<dbReference type="CDD" id="cd06261">
    <property type="entry name" value="TM_PBP2"/>
    <property type="match status" value="1"/>
</dbReference>
<comment type="similarity">
    <text evidence="7">Belongs to the binding-protein-dependent transport system permease family.</text>
</comment>
<dbReference type="Proteomes" id="UP000278222">
    <property type="component" value="Unassembled WGS sequence"/>
</dbReference>
<feature type="transmembrane region" description="Helical" evidence="7">
    <location>
        <begin position="124"/>
        <end position="143"/>
    </location>
</feature>
<keyword evidence="2 7" id="KW-0813">Transport</keyword>
<keyword evidence="5 7" id="KW-1133">Transmembrane helix</keyword>
<evidence type="ECO:0000256" key="6">
    <source>
        <dbReference type="ARBA" id="ARBA00023136"/>
    </source>
</evidence>
<dbReference type="OrthoDB" id="9786495at2"/>
<dbReference type="InterPro" id="IPR035906">
    <property type="entry name" value="MetI-like_sf"/>
</dbReference>
<evidence type="ECO:0000313" key="9">
    <source>
        <dbReference type="EMBL" id="ROP84194.1"/>
    </source>
</evidence>
<feature type="domain" description="ABC transmembrane type-1" evidence="8">
    <location>
        <begin position="58"/>
        <end position="239"/>
    </location>
</feature>
<keyword evidence="10" id="KW-1185">Reference proteome</keyword>
<dbReference type="EMBL" id="RJKX01000015">
    <property type="protein sequence ID" value="ROP84194.1"/>
    <property type="molecule type" value="Genomic_DNA"/>
</dbReference>
<evidence type="ECO:0000259" key="8">
    <source>
        <dbReference type="PROSITE" id="PS50928"/>
    </source>
</evidence>
<proteinExistence type="inferred from homology"/>
<accession>A0A3N1KW73</accession>
<dbReference type="PROSITE" id="PS50928">
    <property type="entry name" value="ABC_TM1"/>
    <property type="match status" value="1"/>
</dbReference>
<reference evidence="9 10" key="1">
    <citation type="submission" date="2018-11" db="EMBL/GenBank/DDBJ databases">
        <title>Genomic Encyclopedia of Type Strains, Phase IV (KMG-IV): sequencing the most valuable type-strain genomes for metagenomic binning, comparative biology and taxonomic classification.</title>
        <authorList>
            <person name="Goeker M."/>
        </authorList>
    </citation>
    <scope>NUCLEOTIDE SEQUENCE [LARGE SCALE GENOMIC DNA]</scope>
    <source>
        <strain evidence="9 10">DSM 5900</strain>
    </source>
</reference>
<evidence type="ECO:0000256" key="3">
    <source>
        <dbReference type="ARBA" id="ARBA00022475"/>
    </source>
</evidence>
<dbReference type="GO" id="GO:0055085">
    <property type="term" value="P:transmembrane transport"/>
    <property type="evidence" value="ECO:0007669"/>
    <property type="project" value="InterPro"/>
</dbReference>
<dbReference type="PANTHER" id="PTHR30151:SF20">
    <property type="entry name" value="ABC TRANSPORTER PERMEASE PROTEIN HI_0355-RELATED"/>
    <property type="match status" value="1"/>
</dbReference>
<sequence length="253" mass="27534">MKAESAWRIGAAILAHVAVIAAWHLFVVWGEVPRFVMPTPGDTVMALLDPDYRWWPNIVVTATEIYGGYALAVVTGVGAALLFTWSKVLEAIVMPVLITFNMIPKVALGPLFIVWFSYGILPNALIAFSIAFFPIVLTTARGLREVEPDLLDLVRSLRGSKWQIFVKIQLPGALPYIFSGMKVAAILAVAGAIVGEFLGSDKGLGYLMLQVQVTLDTAAMFMAVTLISLLGILLYGLVVVLERVFVVRDARVS</sequence>
<keyword evidence="6 7" id="KW-0472">Membrane</keyword>
<dbReference type="GO" id="GO:0005886">
    <property type="term" value="C:plasma membrane"/>
    <property type="evidence" value="ECO:0007669"/>
    <property type="project" value="UniProtKB-SubCell"/>
</dbReference>
<feature type="transmembrane region" description="Helical" evidence="7">
    <location>
        <begin position="92"/>
        <end position="118"/>
    </location>
</feature>
<keyword evidence="3" id="KW-1003">Cell membrane</keyword>
<dbReference type="SUPFAM" id="SSF161098">
    <property type="entry name" value="MetI-like"/>
    <property type="match status" value="1"/>
</dbReference>
<gene>
    <name evidence="9" type="ORF">EDC65_3542</name>
</gene>
<keyword evidence="4 7" id="KW-0812">Transmembrane</keyword>
<dbReference type="InterPro" id="IPR000515">
    <property type="entry name" value="MetI-like"/>
</dbReference>
<dbReference type="AlphaFoldDB" id="A0A3N1KW73"/>
<feature type="transmembrane region" description="Helical" evidence="7">
    <location>
        <begin position="218"/>
        <end position="241"/>
    </location>
</feature>
<comment type="subcellular location">
    <subcellularLocation>
        <location evidence="1 7">Cell membrane</location>
        <topology evidence="1 7">Multi-pass membrane protein</topology>
    </subcellularLocation>
</comment>
<organism evidence="9 10">
    <name type="scientific">Stella humosa</name>
    <dbReference type="NCBI Taxonomy" id="94"/>
    <lineage>
        <taxon>Bacteria</taxon>
        <taxon>Pseudomonadati</taxon>
        <taxon>Pseudomonadota</taxon>
        <taxon>Alphaproteobacteria</taxon>
        <taxon>Rhodospirillales</taxon>
        <taxon>Stellaceae</taxon>
        <taxon>Stella</taxon>
    </lineage>
</organism>
<evidence type="ECO:0000256" key="4">
    <source>
        <dbReference type="ARBA" id="ARBA00022692"/>
    </source>
</evidence>
<evidence type="ECO:0000256" key="7">
    <source>
        <dbReference type="RuleBase" id="RU363032"/>
    </source>
</evidence>
<dbReference type="Pfam" id="PF00528">
    <property type="entry name" value="BPD_transp_1"/>
    <property type="match status" value="1"/>
</dbReference>
<dbReference type="Gene3D" id="1.10.3720.10">
    <property type="entry name" value="MetI-like"/>
    <property type="match status" value="1"/>
</dbReference>
<evidence type="ECO:0000256" key="2">
    <source>
        <dbReference type="ARBA" id="ARBA00022448"/>
    </source>
</evidence>
<comment type="caution">
    <text evidence="9">The sequence shown here is derived from an EMBL/GenBank/DDBJ whole genome shotgun (WGS) entry which is preliminary data.</text>
</comment>
<name>A0A3N1KW73_9PROT</name>
<evidence type="ECO:0000256" key="5">
    <source>
        <dbReference type="ARBA" id="ARBA00022989"/>
    </source>
</evidence>
<feature type="transmembrane region" description="Helical" evidence="7">
    <location>
        <begin position="7"/>
        <end position="29"/>
    </location>
</feature>
<evidence type="ECO:0000313" key="10">
    <source>
        <dbReference type="Proteomes" id="UP000278222"/>
    </source>
</evidence>
<evidence type="ECO:0000256" key="1">
    <source>
        <dbReference type="ARBA" id="ARBA00004651"/>
    </source>
</evidence>
<dbReference type="PANTHER" id="PTHR30151">
    <property type="entry name" value="ALKANE SULFONATE ABC TRANSPORTER-RELATED, MEMBRANE SUBUNIT"/>
    <property type="match status" value="1"/>
</dbReference>
<dbReference type="RefSeq" id="WP_123691928.1">
    <property type="nucleotide sequence ID" value="NZ_AP019700.1"/>
</dbReference>
<feature type="transmembrane region" description="Helical" evidence="7">
    <location>
        <begin position="173"/>
        <end position="198"/>
    </location>
</feature>